<keyword evidence="13 14" id="KW-0998">Cell outer membrane</keyword>
<dbReference type="SUPFAM" id="SSF56935">
    <property type="entry name" value="Porins"/>
    <property type="match status" value="1"/>
</dbReference>
<keyword evidence="4 14" id="KW-1134">Transmembrane beta strand</keyword>
<proteinExistence type="inferred from homology"/>
<dbReference type="Pfam" id="PF00593">
    <property type="entry name" value="TonB_dep_Rec_b-barrel"/>
    <property type="match status" value="1"/>
</dbReference>
<dbReference type="AlphaFoldDB" id="A0A318N590"/>
<keyword evidence="9" id="KW-0406">Ion transport</keyword>
<evidence type="ECO:0000313" key="19">
    <source>
        <dbReference type="EMBL" id="PXY98895.1"/>
    </source>
</evidence>
<name>A0A318N590_9PROT</name>
<dbReference type="InterPro" id="IPR012910">
    <property type="entry name" value="Plug_dom"/>
</dbReference>
<keyword evidence="10 15" id="KW-0798">TonB box</keyword>
<dbReference type="GO" id="GO:0009279">
    <property type="term" value="C:cell outer membrane"/>
    <property type="evidence" value="ECO:0007669"/>
    <property type="project" value="UniProtKB-SubCell"/>
</dbReference>
<dbReference type="InterPro" id="IPR037066">
    <property type="entry name" value="Plug_dom_sf"/>
</dbReference>
<keyword evidence="7 16" id="KW-0732">Signal</keyword>
<evidence type="ECO:0000256" key="13">
    <source>
        <dbReference type="ARBA" id="ARBA00023237"/>
    </source>
</evidence>
<dbReference type="InterPro" id="IPR000531">
    <property type="entry name" value="Beta-barrel_TonB"/>
</dbReference>
<keyword evidence="11 14" id="KW-0472">Membrane</keyword>
<evidence type="ECO:0000256" key="12">
    <source>
        <dbReference type="ARBA" id="ARBA00023170"/>
    </source>
</evidence>
<evidence type="ECO:0000313" key="20">
    <source>
        <dbReference type="Proteomes" id="UP000247565"/>
    </source>
</evidence>
<evidence type="ECO:0000256" key="8">
    <source>
        <dbReference type="ARBA" id="ARBA00023004"/>
    </source>
</evidence>
<evidence type="ECO:0000256" key="11">
    <source>
        <dbReference type="ARBA" id="ARBA00023136"/>
    </source>
</evidence>
<evidence type="ECO:0000256" key="7">
    <source>
        <dbReference type="ARBA" id="ARBA00022729"/>
    </source>
</evidence>
<dbReference type="Proteomes" id="UP000247565">
    <property type="component" value="Unassembled WGS sequence"/>
</dbReference>
<dbReference type="InterPro" id="IPR010105">
    <property type="entry name" value="TonB_sidphr_rcpt"/>
</dbReference>
<feature type="signal peptide" evidence="16">
    <location>
        <begin position="1"/>
        <end position="21"/>
    </location>
</feature>
<evidence type="ECO:0000259" key="17">
    <source>
        <dbReference type="Pfam" id="PF00593"/>
    </source>
</evidence>
<keyword evidence="6 14" id="KW-0812">Transmembrane</keyword>
<dbReference type="OrthoDB" id="9760333at2"/>
<dbReference type="NCBIfam" id="TIGR01783">
    <property type="entry name" value="TonB-siderophor"/>
    <property type="match status" value="1"/>
</dbReference>
<evidence type="ECO:0000256" key="6">
    <source>
        <dbReference type="ARBA" id="ARBA00022692"/>
    </source>
</evidence>
<sequence length="715" mass="79507">MRFNHFTVTFSLLIVSTTIFADPIAYSKEDQENKDNEKITVVGKRNYNPFVETNSDVATKTNSPLRKVPQSITVITRKQMDDQNARTVSDALAYSAGISAGSRPGGRFDSIYLRGFGGFGGNANYVQFLDGLRLLRGMSYAVPSFDEYLMQSVEVLRGPASVLYGQASPGGFVNMTMKQARPVDSYEMRASGASFNYGDIMGDAGGSLNKDKTLSYRVTAVGRYGDTQVDFAKERHIAIMPQISWQATDDTSVSMRFLYQYDPNSLYGIALPASGTVLPNRHGKISTHLNTSEPGFDQYHRSQYMFEYNLTHDFTDFIQFNQKFRYLHLDSDFRSISIKGLASDQATVSRMATISNEHLNSYNIDSNLQFHVDTGNVKHILITGIDYLLADSKRALGNTAISSLDLFNPVYGARFTPLITSYGTQSQNQLGVYIQDQANYKNWSFIMGGRYDWVGTSTNFKYGGKSASNFDRAVTYRGGIVYNFQNGISPYFSYSTSFMPTPGTTFAGKAFKPTKGDQYEVGIKYQPNNNIMVTGSAYTISQENVTTTDPEHTTYNIQTGRTRSRGFELEARAILLPGLNLIASYAYNDIQIRADTNKNNIGNRPLGAPANLVSGWITYDLQQGMFKGVGIGGGIRYNGYTFGDNANSFKVPSFVIGDMQVHYDLKNSFPTINSTLLQLNITNIADKKYVVACASKVNCFYGTRRVIMGQVRAQW</sequence>
<dbReference type="PANTHER" id="PTHR32552">
    <property type="entry name" value="FERRICHROME IRON RECEPTOR-RELATED"/>
    <property type="match status" value="1"/>
</dbReference>
<comment type="caution">
    <text evidence="19">The sequence shown here is derived from an EMBL/GenBank/DDBJ whole genome shotgun (WGS) entry which is preliminary data.</text>
</comment>
<keyword evidence="3 14" id="KW-0813">Transport</keyword>
<gene>
    <name evidence="19" type="ORF">DK869_08440</name>
</gene>
<dbReference type="PANTHER" id="PTHR32552:SF68">
    <property type="entry name" value="FERRICHROME OUTER MEMBRANE TRANSPORTER_PHAGE RECEPTOR"/>
    <property type="match status" value="1"/>
</dbReference>
<feature type="domain" description="TonB-dependent receptor-like beta-barrel" evidence="17">
    <location>
        <begin position="245"/>
        <end position="684"/>
    </location>
</feature>
<evidence type="ECO:0000256" key="14">
    <source>
        <dbReference type="PROSITE-ProRule" id="PRU01360"/>
    </source>
</evidence>
<protein>
    <submittedName>
        <fullName evidence="19">TonB-dependent siderophore receptor</fullName>
    </submittedName>
</protein>
<evidence type="ECO:0000256" key="5">
    <source>
        <dbReference type="ARBA" id="ARBA00022496"/>
    </source>
</evidence>
<keyword evidence="5" id="KW-0410">Iron transport</keyword>
<dbReference type="FunFam" id="2.40.170.20:FF:000005">
    <property type="entry name" value="TonB-dependent siderophore receptor"/>
    <property type="match status" value="1"/>
</dbReference>
<dbReference type="CDD" id="cd01347">
    <property type="entry name" value="ligand_gated_channel"/>
    <property type="match status" value="1"/>
</dbReference>
<feature type="chain" id="PRO_5016415334" evidence="16">
    <location>
        <begin position="22"/>
        <end position="715"/>
    </location>
</feature>
<dbReference type="PROSITE" id="PS52016">
    <property type="entry name" value="TONB_DEPENDENT_REC_3"/>
    <property type="match status" value="1"/>
</dbReference>
<comment type="subcellular location">
    <subcellularLocation>
        <location evidence="1 14">Cell outer membrane</location>
        <topology evidence="1 14">Multi-pass membrane protein</topology>
    </subcellularLocation>
</comment>
<dbReference type="InterPro" id="IPR039426">
    <property type="entry name" value="TonB-dep_rcpt-like"/>
</dbReference>
<comment type="similarity">
    <text evidence="2 14 15">Belongs to the TonB-dependent receptor family.</text>
</comment>
<dbReference type="GO" id="GO:0015344">
    <property type="term" value="F:siderophore uptake transmembrane transporter activity"/>
    <property type="evidence" value="ECO:0007669"/>
    <property type="project" value="TreeGrafter"/>
</dbReference>
<dbReference type="Gene3D" id="2.40.170.20">
    <property type="entry name" value="TonB-dependent receptor, beta-barrel domain"/>
    <property type="match status" value="1"/>
</dbReference>
<evidence type="ECO:0000256" key="16">
    <source>
        <dbReference type="SAM" id="SignalP"/>
    </source>
</evidence>
<dbReference type="Pfam" id="PF07715">
    <property type="entry name" value="Plug"/>
    <property type="match status" value="1"/>
</dbReference>
<evidence type="ECO:0000256" key="4">
    <source>
        <dbReference type="ARBA" id="ARBA00022452"/>
    </source>
</evidence>
<evidence type="ECO:0000256" key="15">
    <source>
        <dbReference type="RuleBase" id="RU003357"/>
    </source>
</evidence>
<dbReference type="GO" id="GO:0038023">
    <property type="term" value="F:signaling receptor activity"/>
    <property type="evidence" value="ECO:0007669"/>
    <property type="project" value="InterPro"/>
</dbReference>
<keyword evidence="12 19" id="KW-0675">Receptor</keyword>
<dbReference type="Gene3D" id="2.170.130.10">
    <property type="entry name" value="TonB-dependent receptor, plug domain"/>
    <property type="match status" value="1"/>
</dbReference>
<reference evidence="19 20" key="1">
    <citation type="submission" date="2018-05" db="EMBL/GenBank/DDBJ databases">
        <title>Reference genomes for bee gut microbiota database.</title>
        <authorList>
            <person name="Ellegaard K.M."/>
        </authorList>
    </citation>
    <scope>NUCLEOTIDE SEQUENCE [LARGE SCALE GENOMIC DNA]</scope>
    <source>
        <strain evidence="19 20">ESL0284</strain>
    </source>
</reference>
<evidence type="ECO:0000256" key="9">
    <source>
        <dbReference type="ARBA" id="ARBA00023065"/>
    </source>
</evidence>
<dbReference type="RefSeq" id="WP_110439576.1">
    <property type="nucleotide sequence ID" value="NZ_CP046393.1"/>
</dbReference>
<evidence type="ECO:0000256" key="1">
    <source>
        <dbReference type="ARBA" id="ARBA00004571"/>
    </source>
</evidence>
<dbReference type="GO" id="GO:0015891">
    <property type="term" value="P:siderophore transport"/>
    <property type="evidence" value="ECO:0007669"/>
    <property type="project" value="InterPro"/>
</dbReference>
<organism evidence="19 20">
    <name type="scientific">Commensalibacter melissae</name>
    <dbReference type="NCBI Taxonomy" id="2070537"/>
    <lineage>
        <taxon>Bacteria</taxon>
        <taxon>Pseudomonadati</taxon>
        <taxon>Pseudomonadota</taxon>
        <taxon>Alphaproteobacteria</taxon>
        <taxon>Acetobacterales</taxon>
        <taxon>Acetobacteraceae</taxon>
    </lineage>
</organism>
<keyword evidence="8" id="KW-0408">Iron</keyword>
<dbReference type="InterPro" id="IPR036942">
    <property type="entry name" value="Beta-barrel_TonB_sf"/>
</dbReference>
<dbReference type="FunFam" id="2.170.130.10:FF:000001">
    <property type="entry name" value="Catecholate siderophore TonB-dependent receptor"/>
    <property type="match status" value="1"/>
</dbReference>
<evidence type="ECO:0000256" key="10">
    <source>
        <dbReference type="ARBA" id="ARBA00023077"/>
    </source>
</evidence>
<keyword evidence="20" id="KW-1185">Reference proteome</keyword>
<evidence type="ECO:0000256" key="2">
    <source>
        <dbReference type="ARBA" id="ARBA00009810"/>
    </source>
</evidence>
<evidence type="ECO:0000256" key="3">
    <source>
        <dbReference type="ARBA" id="ARBA00022448"/>
    </source>
</evidence>
<evidence type="ECO:0000259" key="18">
    <source>
        <dbReference type="Pfam" id="PF07715"/>
    </source>
</evidence>
<dbReference type="EMBL" id="QGLT01000006">
    <property type="protein sequence ID" value="PXY98895.1"/>
    <property type="molecule type" value="Genomic_DNA"/>
</dbReference>
<feature type="domain" description="TonB-dependent receptor plug" evidence="18">
    <location>
        <begin position="65"/>
        <end position="171"/>
    </location>
</feature>
<accession>A0A318N590</accession>